<protein>
    <submittedName>
        <fullName evidence="2">Uncharacterized protein</fullName>
    </submittedName>
</protein>
<evidence type="ECO:0000313" key="2">
    <source>
        <dbReference type="WBParaSite" id="PSU_v2.g98.t1"/>
    </source>
</evidence>
<proteinExistence type="predicted"/>
<evidence type="ECO:0000313" key="1">
    <source>
        <dbReference type="Proteomes" id="UP000887577"/>
    </source>
</evidence>
<organism evidence="1 2">
    <name type="scientific">Panagrolaimus superbus</name>
    <dbReference type="NCBI Taxonomy" id="310955"/>
    <lineage>
        <taxon>Eukaryota</taxon>
        <taxon>Metazoa</taxon>
        <taxon>Ecdysozoa</taxon>
        <taxon>Nematoda</taxon>
        <taxon>Chromadorea</taxon>
        <taxon>Rhabditida</taxon>
        <taxon>Tylenchina</taxon>
        <taxon>Panagrolaimomorpha</taxon>
        <taxon>Panagrolaimoidea</taxon>
        <taxon>Panagrolaimidae</taxon>
        <taxon>Panagrolaimus</taxon>
    </lineage>
</organism>
<name>A0A914ZCX5_9BILA</name>
<accession>A0A914ZCX5</accession>
<dbReference type="Proteomes" id="UP000887577">
    <property type="component" value="Unplaced"/>
</dbReference>
<dbReference type="WBParaSite" id="PSU_v2.g98.t1">
    <property type="protein sequence ID" value="PSU_v2.g98.t1"/>
    <property type="gene ID" value="PSU_v2.g98"/>
</dbReference>
<keyword evidence="1" id="KW-1185">Reference proteome</keyword>
<sequence length="175" mass="19941">MDQPKTFIAYAEISENDVKQDGIKKQKHIYNTVLKLFQQQSKTLTLISQKINTLKALVKKALHLLEGKTFKYDVATIASTDYGLIHRNVVCNMPSFTTSEAFERSLCSSNLHEIIPLKKTIICYQDFYDIVLVHFDVGRYGIHQEFSILESGSAISLSIDKYFMASVEIENVILL</sequence>
<reference evidence="2" key="1">
    <citation type="submission" date="2022-11" db="UniProtKB">
        <authorList>
            <consortium name="WormBaseParasite"/>
        </authorList>
    </citation>
    <scope>IDENTIFICATION</scope>
</reference>
<dbReference type="AlphaFoldDB" id="A0A914ZCX5"/>